<dbReference type="SMART" id="SM00195">
    <property type="entry name" value="DSPc"/>
    <property type="match status" value="1"/>
</dbReference>
<proteinExistence type="inferred from homology"/>
<feature type="domain" description="Tyrosine-protein phosphatase" evidence="5">
    <location>
        <begin position="48"/>
        <end position="194"/>
    </location>
</feature>
<dbReference type="FunFam" id="3.90.190.10:FF:000036">
    <property type="entry name" value="Serine/threonine/tyrosine-interacting protein a"/>
    <property type="match status" value="1"/>
</dbReference>
<feature type="region of interest" description="Disordered" evidence="4">
    <location>
        <begin position="199"/>
        <end position="238"/>
    </location>
</feature>
<evidence type="ECO:0000256" key="1">
    <source>
        <dbReference type="ARBA" id="ARBA00008601"/>
    </source>
</evidence>
<dbReference type="Gene3D" id="3.90.190.10">
    <property type="entry name" value="Protein tyrosine phosphatase superfamily"/>
    <property type="match status" value="1"/>
</dbReference>
<comment type="similarity">
    <text evidence="1">Belongs to the protein-tyrosine phosphatase family. Non-receptor class dual specificity subfamily.</text>
</comment>
<dbReference type="AlphaFoldDB" id="A0A433B9S8"/>
<evidence type="ECO:0000256" key="2">
    <source>
        <dbReference type="ARBA" id="ARBA00009649"/>
    </source>
</evidence>
<dbReference type="InterPro" id="IPR052449">
    <property type="entry name" value="STYX-Interacting_Phosphatase"/>
</dbReference>
<comment type="similarity">
    <text evidence="2">Belongs to the protein-tyrosine phosphatase family. Non-receptor class subfamily.</text>
</comment>
<dbReference type="GO" id="GO:0005654">
    <property type="term" value="C:nucleoplasm"/>
    <property type="evidence" value="ECO:0007669"/>
    <property type="project" value="TreeGrafter"/>
</dbReference>
<dbReference type="Proteomes" id="UP000268093">
    <property type="component" value="Unassembled WGS sequence"/>
</dbReference>
<dbReference type="InterPro" id="IPR020405">
    <property type="entry name" value="Atypical_DUSP_subfamA"/>
</dbReference>
<dbReference type="PRINTS" id="PR01908">
    <property type="entry name" value="ADSPHPHTASE"/>
</dbReference>
<dbReference type="GO" id="GO:0070372">
    <property type="term" value="P:regulation of ERK1 and ERK2 cascade"/>
    <property type="evidence" value="ECO:0007669"/>
    <property type="project" value="TreeGrafter"/>
</dbReference>
<feature type="compositionally biased region" description="Basic and acidic residues" evidence="4">
    <location>
        <begin position="229"/>
        <end position="238"/>
    </location>
</feature>
<evidence type="ECO:0000259" key="5">
    <source>
        <dbReference type="PROSITE" id="PS50054"/>
    </source>
</evidence>
<feature type="domain" description="Tyrosine specific protein phosphatases" evidence="6">
    <location>
        <begin position="114"/>
        <end position="172"/>
    </location>
</feature>
<dbReference type="InterPro" id="IPR000340">
    <property type="entry name" value="Dual-sp_phosphatase_cat-dom"/>
</dbReference>
<feature type="compositionally biased region" description="Low complexity" evidence="4">
    <location>
        <begin position="13"/>
        <end position="22"/>
    </location>
</feature>
<evidence type="ECO:0000313" key="8">
    <source>
        <dbReference type="Proteomes" id="UP000268093"/>
    </source>
</evidence>
<dbReference type="Pfam" id="PF00782">
    <property type="entry name" value="DSPc"/>
    <property type="match status" value="1"/>
</dbReference>
<dbReference type="InterPro" id="IPR029021">
    <property type="entry name" value="Prot-tyrosine_phosphatase-like"/>
</dbReference>
<evidence type="ECO:0000256" key="3">
    <source>
        <dbReference type="PIRSR" id="PIRSR620405-1"/>
    </source>
</evidence>
<dbReference type="PROSITE" id="PS50054">
    <property type="entry name" value="TYR_PHOSPHATASE_DUAL"/>
    <property type="match status" value="1"/>
</dbReference>
<feature type="active site" description="Phosphocysteine intermediate" evidence="3">
    <location>
        <position position="138"/>
    </location>
</feature>
<feature type="region of interest" description="Disordered" evidence="4">
    <location>
        <begin position="1"/>
        <end position="27"/>
    </location>
</feature>
<sequence>MMHQQQHNLAALQGNPNAPQNGNGIGSERFKPLTNAIVLDWRYEMRREMQEILPGLFLGPYSVSKQLQLLQSVGITHVLGLLDRSESSILRVHYPDQLSYLSLEVSDSPLQNLIPYFPQAKAFIDNALQQGGKALVYCNGGISRSPAFVVAYVMETLGMDYDQAYQFVQNRRFCMNPNEAFKSQLKEYEPIYTARREVSHHPYTAEEAARQQSRRRPAPVDDDEEEMMQEARRASRVV</sequence>
<protein>
    <submittedName>
        <fullName evidence="7">Serine/threonine/tyrosine-interacting protein a</fullName>
    </submittedName>
</protein>
<dbReference type="EMBL" id="RBNI01015120">
    <property type="protein sequence ID" value="RUP16960.1"/>
    <property type="molecule type" value="Genomic_DNA"/>
</dbReference>
<dbReference type="GO" id="GO:0062026">
    <property type="term" value="P:negative regulation of SCF-dependent proteasomal ubiquitin-dependent catabolic process"/>
    <property type="evidence" value="ECO:0007669"/>
    <property type="project" value="TreeGrafter"/>
</dbReference>
<dbReference type="GO" id="GO:1990444">
    <property type="term" value="F:F-box domain binding"/>
    <property type="evidence" value="ECO:0007669"/>
    <property type="project" value="TreeGrafter"/>
</dbReference>
<comment type="caution">
    <text evidence="7">The sequence shown here is derived from an EMBL/GenBank/DDBJ whole genome shotgun (WGS) entry which is preliminary data.</text>
</comment>
<dbReference type="GO" id="GO:0005737">
    <property type="term" value="C:cytoplasm"/>
    <property type="evidence" value="ECO:0007669"/>
    <property type="project" value="TreeGrafter"/>
</dbReference>
<accession>A0A433B9S8</accession>
<organism evidence="7 8">
    <name type="scientific">Jimgerdemannia flammicorona</name>
    <dbReference type="NCBI Taxonomy" id="994334"/>
    <lineage>
        <taxon>Eukaryota</taxon>
        <taxon>Fungi</taxon>
        <taxon>Fungi incertae sedis</taxon>
        <taxon>Mucoromycota</taxon>
        <taxon>Mucoromycotina</taxon>
        <taxon>Endogonomycetes</taxon>
        <taxon>Endogonales</taxon>
        <taxon>Endogonaceae</taxon>
        <taxon>Jimgerdemannia</taxon>
    </lineage>
</organism>
<evidence type="ECO:0000256" key="4">
    <source>
        <dbReference type="SAM" id="MobiDB-lite"/>
    </source>
</evidence>
<dbReference type="PRINTS" id="PR01909">
    <property type="entry name" value="ADSPHPHTASEA"/>
</dbReference>
<dbReference type="InterPro" id="IPR000387">
    <property type="entry name" value="Tyr_Pase_dom"/>
</dbReference>
<dbReference type="PANTHER" id="PTHR46588">
    <property type="entry name" value="SERINE/THREONINE/TYROSINE-INTERACTING PROTEIN"/>
    <property type="match status" value="1"/>
</dbReference>
<gene>
    <name evidence="7" type="ORF">BC936DRAFT_139492</name>
</gene>
<dbReference type="PANTHER" id="PTHR46588:SF1">
    <property type="entry name" value="SERINE_THREONINE_TYROSINE-INTERACTING PROTEIN"/>
    <property type="match status" value="1"/>
</dbReference>
<reference evidence="7 8" key="1">
    <citation type="journal article" date="2018" name="New Phytol.">
        <title>Phylogenomics of Endogonaceae and evolution of mycorrhizas within Mucoromycota.</title>
        <authorList>
            <person name="Chang Y."/>
            <person name="Desiro A."/>
            <person name="Na H."/>
            <person name="Sandor L."/>
            <person name="Lipzen A."/>
            <person name="Clum A."/>
            <person name="Barry K."/>
            <person name="Grigoriev I.V."/>
            <person name="Martin F.M."/>
            <person name="Stajich J.E."/>
            <person name="Smith M.E."/>
            <person name="Bonito G."/>
            <person name="Spatafora J.W."/>
        </authorList>
    </citation>
    <scope>NUCLEOTIDE SEQUENCE [LARGE SCALE GENOMIC DNA]</scope>
    <source>
        <strain evidence="7 8">GMNB39</strain>
    </source>
</reference>
<evidence type="ECO:0000259" key="6">
    <source>
        <dbReference type="PROSITE" id="PS50056"/>
    </source>
</evidence>
<dbReference type="SUPFAM" id="SSF52799">
    <property type="entry name" value="(Phosphotyrosine protein) phosphatases II"/>
    <property type="match status" value="1"/>
</dbReference>
<evidence type="ECO:0000313" key="7">
    <source>
        <dbReference type="EMBL" id="RUP16960.1"/>
    </source>
</evidence>
<keyword evidence="8" id="KW-1185">Reference proteome</keyword>
<feature type="compositionally biased region" description="Basic and acidic residues" evidence="4">
    <location>
        <begin position="199"/>
        <end position="209"/>
    </location>
</feature>
<name>A0A433B9S8_9FUNG</name>
<dbReference type="GO" id="GO:0008138">
    <property type="term" value="F:protein tyrosine/serine/threonine phosphatase activity"/>
    <property type="evidence" value="ECO:0007669"/>
    <property type="project" value="InterPro"/>
</dbReference>
<dbReference type="PROSITE" id="PS50056">
    <property type="entry name" value="TYR_PHOSPHATASE_2"/>
    <property type="match status" value="1"/>
</dbReference>
<dbReference type="InterPro" id="IPR020422">
    <property type="entry name" value="TYR_PHOSPHATASE_DUAL_dom"/>
</dbReference>
<dbReference type="OrthoDB" id="2017893at2759"/>